<evidence type="ECO:0000313" key="3">
    <source>
        <dbReference type="EMBL" id="OAG19852.1"/>
    </source>
</evidence>
<dbReference type="Proteomes" id="UP000077248">
    <property type="component" value="Unassembled WGS sequence"/>
</dbReference>
<dbReference type="STRING" id="5599.A0A177DLG4"/>
<evidence type="ECO:0000313" key="4">
    <source>
        <dbReference type="Proteomes" id="UP000077248"/>
    </source>
</evidence>
<dbReference type="RefSeq" id="XP_018385273.1">
    <property type="nucleotide sequence ID" value="XM_018530254.1"/>
</dbReference>
<feature type="region of interest" description="Disordered" evidence="1">
    <location>
        <begin position="166"/>
        <end position="226"/>
    </location>
</feature>
<keyword evidence="2" id="KW-1133">Transmembrane helix</keyword>
<evidence type="ECO:0000256" key="2">
    <source>
        <dbReference type="SAM" id="Phobius"/>
    </source>
</evidence>
<feature type="transmembrane region" description="Helical" evidence="2">
    <location>
        <begin position="94"/>
        <end position="114"/>
    </location>
</feature>
<name>A0A177DLG4_ALTAL</name>
<dbReference type="EMBL" id="KV441480">
    <property type="protein sequence ID" value="OAG19852.1"/>
    <property type="molecule type" value="Genomic_DNA"/>
</dbReference>
<sequence length="259" mass="27874">MPTVLQTAGDMVDNIGNKIHYTTRRVGDQIETTTNQVLPPKQREHMLERAREYARQNPKAAFLTTQTALTGLPLVLFLAFAATTLLVSLSTCLFLGILVSIAITFFLVGFALLFVVPTVIIASCSATIIFIWGFVGYIILRRFNEGEEPAKLGTRVGDKLHKLTGGRSGYFQGDQTSEESSRDRDVVGGGKSTKGHDGGAGHAYGGVSSSARDGGPVNGVNGTQGTVEWERKWDGVKSEPVVLDTENVFEALKAETPVA</sequence>
<dbReference type="VEuPathDB" id="FungiDB:CC77DRAFT_143328"/>
<dbReference type="OMA" id="TFIFIWG"/>
<accession>A0A177DLG4</accession>
<dbReference type="AlphaFoldDB" id="A0A177DLG4"/>
<dbReference type="KEGG" id="aalt:CC77DRAFT_143328"/>
<organism evidence="3 4">
    <name type="scientific">Alternaria alternata</name>
    <name type="common">Alternaria rot fungus</name>
    <name type="synonym">Torula alternata</name>
    <dbReference type="NCBI Taxonomy" id="5599"/>
    <lineage>
        <taxon>Eukaryota</taxon>
        <taxon>Fungi</taxon>
        <taxon>Dikarya</taxon>
        <taxon>Ascomycota</taxon>
        <taxon>Pezizomycotina</taxon>
        <taxon>Dothideomycetes</taxon>
        <taxon>Pleosporomycetidae</taxon>
        <taxon>Pleosporales</taxon>
        <taxon>Pleosporineae</taxon>
        <taxon>Pleosporaceae</taxon>
        <taxon>Alternaria</taxon>
        <taxon>Alternaria sect. Alternaria</taxon>
        <taxon>Alternaria alternata complex</taxon>
    </lineage>
</organism>
<evidence type="ECO:0000256" key="1">
    <source>
        <dbReference type="SAM" id="MobiDB-lite"/>
    </source>
</evidence>
<keyword evidence="2" id="KW-0472">Membrane</keyword>
<dbReference type="Pfam" id="PF16015">
    <property type="entry name" value="Promethin"/>
    <property type="match status" value="1"/>
</dbReference>
<proteinExistence type="predicted"/>
<gene>
    <name evidence="3" type="ORF">CC77DRAFT_143328</name>
</gene>
<feature type="transmembrane region" description="Helical" evidence="2">
    <location>
        <begin position="68"/>
        <end position="87"/>
    </location>
</feature>
<keyword evidence="2" id="KW-0812">Transmembrane</keyword>
<protein>
    <submittedName>
        <fullName evidence="3">Uncharacterized protein</fullName>
    </submittedName>
</protein>
<feature type="transmembrane region" description="Helical" evidence="2">
    <location>
        <begin position="120"/>
        <end position="140"/>
    </location>
</feature>
<keyword evidence="4" id="KW-1185">Reference proteome</keyword>
<dbReference type="GeneID" id="29115848"/>
<reference evidence="3 4" key="1">
    <citation type="submission" date="2016-05" db="EMBL/GenBank/DDBJ databases">
        <title>Comparative analysis of secretome profiles of manganese(II)-oxidizing ascomycete fungi.</title>
        <authorList>
            <consortium name="DOE Joint Genome Institute"/>
            <person name="Zeiner C.A."/>
            <person name="Purvine S.O."/>
            <person name="Zink E.M."/>
            <person name="Wu S."/>
            <person name="Pasa-Tolic L."/>
            <person name="Chaput D.L."/>
            <person name="Haridas S."/>
            <person name="Grigoriev I.V."/>
            <person name="Santelli C.M."/>
            <person name="Hansel C.M."/>
        </authorList>
    </citation>
    <scope>NUCLEOTIDE SEQUENCE [LARGE SCALE GENOMIC DNA]</scope>
    <source>
        <strain evidence="3 4">SRC1lrK2f</strain>
    </source>
</reference>